<keyword evidence="10" id="KW-0479">Metal-binding</keyword>
<dbReference type="GO" id="GO:0016020">
    <property type="term" value="C:membrane"/>
    <property type="evidence" value="ECO:0007669"/>
    <property type="project" value="UniProtKB-SubCell"/>
</dbReference>
<dbReference type="InterPro" id="IPR005804">
    <property type="entry name" value="FA_desaturase_dom"/>
</dbReference>
<evidence type="ECO:0000256" key="5">
    <source>
        <dbReference type="ARBA" id="ARBA00009295"/>
    </source>
</evidence>
<reference evidence="20 21" key="1">
    <citation type="journal article" date="2016" name="Proc. Natl. Acad. Sci. U.S.A.">
        <title>Comparative genomics of biotechnologically important yeasts.</title>
        <authorList>
            <person name="Riley R."/>
            <person name="Haridas S."/>
            <person name="Wolfe K.H."/>
            <person name="Lopes M.R."/>
            <person name="Hittinger C.T."/>
            <person name="Goeker M."/>
            <person name="Salamov A.A."/>
            <person name="Wisecaver J.H."/>
            <person name="Long T.M."/>
            <person name="Calvey C.H."/>
            <person name="Aerts A.L."/>
            <person name="Barry K.W."/>
            <person name="Choi C."/>
            <person name="Clum A."/>
            <person name="Coughlan A.Y."/>
            <person name="Deshpande S."/>
            <person name="Douglass A.P."/>
            <person name="Hanson S.J."/>
            <person name="Klenk H.-P."/>
            <person name="LaButti K.M."/>
            <person name="Lapidus A."/>
            <person name="Lindquist E.A."/>
            <person name="Lipzen A.M."/>
            <person name="Meier-Kolthoff J.P."/>
            <person name="Ohm R.A."/>
            <person name="Otillar R.P."/>
            <person name="Pangilinan J.L."/>
            <person name="Peng Y."/>
            <person name="Rokas A."/>
            <person name="Rosa C.A."/>
            <person name="Scheuner C."/>
            <person name="Sibirny A.A."/>
            <person name="Slot J.C."/>
            <person name="Stielow J.B."/>
            <person name="Sun H."/>
            <person name="Kurtzman C.P."/>
            <person name="Blackwell M."/>
            <person name="Grigoriev I.V."/>
            <person name="Jeffries T.W."/>
        </authorList>
    </citation>
    <scope>NUCLEOTIDE SEQUENCE [LARGE SCALE GENOMIC DNA]</scope>
    <source>
        <strain evidence="20 21">NRRL Y-11557</strain>
    </source>
</reference>
<comment type="pathway">
    <text evidence="4">Sphingolipid metabolism.</text>
</comment>
<dbReference type="EMBL" id="KV454297">
    <property type="protein sequence ID" value="ODQ71767.1"/>
    <property type="molecule type" value="Genomic_DNA"/>
</dbReference>
<dbReference type="GO" id="GO:0016717">
    <property type="term" value="F:oxidoreductase activity, acting on paired donors, with oxidation of a pair of donors resulting in the reduction of molecular oxygen to two molecules of water"/>
    <property type="evidence" value="ECO:0007669"/>
    <property type="project" value="TreeGrafter"/>
</dbReference>
<feature type="transmembrane region" description="Helical" evidence="18">
    <location>
        <begin position="392"/>
        <end position="412"/>
    </location>
</feature>
<dbReference type="PRINTS" id="PR00363">
    <property type="entry name" value="CYTOCHROMEB5"/>
</dbReference>
<dbReference type="PROSITE" id="PS50255">
    <property type="entry name" value="CYTOCHROME_B5_2"/>
    <property type="match status" value="1"/>
</dbReference>
<dbReference type="InterPro" id="IPR036400">
    <property type="entry name" value="Cyt_B5-like_heme/steroid_sf"/>
</dbReference>
<dbReference type="SUPFAM" id="SSF55856">
    <property type="entry name" value="Cytochrome b5-like heme/steroid binding domain"/>
    <property type="match status" value="1"/>
</dbReference>
<gene>
    <name evidence="20" type="ORF">LIPSTDRAFT_4986</name>
</gene>
<evidence type="ECO:0000256" key="14">
    <source>
        <dbReference type="ARBA" id="ARBA00023004"/>
    </source>
</evidence>
<sequence>MGPKQPLSSDDVEAMIADGKTIVIYENRVLRLDSWLHRHPGGDKVVFHMVGRDATDEFNAYHSDEAKALSRKFQIGRIDGVWKNFVPPIQGGFFRTKEMIDEAIRFSAGSSSRSSSISSGSSCDDILTLNGIVAPKRHDSFDSMTDSEEVQKVTIVSPSVREPPACAELMAEYDRKLVEHDLKKYPSLDYRTQTFITNKYRELEAMLQREGYFKCTYWGYGSECVRYITLASLSYYFLQTKWYLLSATCLGLFWHQLMFTAHDAGHRAITHSFFWDNIIGGLIANYISGLSIGWWKSSHNVHHFVTNDPVHDPDIQQLPFFAVSTKTFNNIFSTYYNRLIEFDAVAQVMVPIQNWTYYPILCFGRFNLHRLSWEHLLIGRGPRHGEAAWLRYYEIVGVIAFWYWYGYLLVYLRLPTITARIGYVLVSHIATMPLHVQVTLSHFAMSTADLGVSESFAQKMLRTTMDVDCPAWLDFLHGGLQFQAVHHLFPRMPRHNFRAAQKHVIDFCKIIGMEYCIYGFVDGNKEVLSKLEDIAKQASIMAECTNHMKKDAMSGLT</sequence>
<keyword evidence="14" id="KW-0408">Iron</keyword>
<evidence type="ECO:0000313" key="21">
    <source>
        <dbReference type="Proteomes" id="UP000094385"/>
    </source>
</evidence>
<dbReference type="OrthoDB" id="260091at2759"/>
<dbReference type="Gene3D" id="3.10.120.10">
    <property type="entry name" value="Cytochrome b5-like heme/steroid binding domain"/>
    <property type="match status" value="1"/>
</dbReference>
<dbReference type="InterPro" id="IPR001199">
    <property type="entry name" value="Cyt_B5-like_heme/steroid-bd"/>
</dbReference>
<dbReference type="Pfam" id="PF00487">
    <property type="entry name" value="FA_desaturase"/>
    <property type="match status" value="1"/>
</dbReference>
<dbReference type="Proteomes" id="UP000094385">
    <property type="component" value="Unassembled WGS sequence"/>
</dbReference>
<keyword evidence="8" id="KW-0349">Heme</keyword>
<evidence type="ECO:0000256" key="4">
    <source>
        <dbReference type="ARBA" id="ARBA00004991"/>
    </source>
</evidence>
<keyword evidence="12 18" id="KW-1133">Transmembrane helix</keyword>
<dbReference type="Pfam" id="PF00173">
    <property type="entry name" value="Cyt-b5"/>
    <property type="match status" value="1"/>
</dbReference>
<comment type="function">
    <text evidence="1">Delta(8)-fatty-acid desaturase which introduces a double bond at the 8-position in the long-chain base (LCB) of ceramides. Required for the formation of the di-unsaturated sphingoid base (E,E)-sphinga-4,8-dienine during glucosylceramide (GluCer) biosynthesis.</text>
</comment>
<evidence type="ECO:0000256" key="8">
    <source>
        <dbReference type="ARBA" id="ARBA00022617"/>
    </source>
</evidence>
<protein>
    <recommendedName>
        <fullName evidence="7">Delta 8-(E)-sphingolipid desaturase</fullName>
        <ecNumber evidence="6">1.14.19.18</ecNumber>
    </recommendedName>
</protein>
<dbReference type="GO" id="GO:0046872">
    <property type="term" value="F:metal ion binding"/>
    <property type="evidence" value="ECO:0007669"/>
    <property type="project" value="UniProtKB-KW"/>
</dbReference>
<evidence type="ECO:0000256" key="7">
    <source>
        <dbReference type="ARBA" id="ARBA00016939"/>
    </source>
</evidence>
<keyword evidence="15" id="KW-0443">Lipid metabolism</keyword>
<comment type="pathway">
    <text evidence="3">Lipid metabolism; sphingolipid metabolism.</text>
</comment>
<evidence type="ECO:0000256" key="18">
    <source>
        <dbReference type="SAM" id="Phobius"/>
    </source>
</evidence>
<evidence type="ECO:0000256" key="13">
    <source>
        <dbReference type="ARBA" id="ARBA00023002"/>
    </source>
</evidence>
<evidence type="ECO:0000313" key="20">
    <source>
        <dbReference type="EMBL" id="ODQ71767.1"/>
    </source>
</evidence>
<evidence type="ECO:0000256" key="1">
    <source>
        <dbReference type="ARBA" id="ARBA00002593"/>
    </source>
</evidence>
<dbReference type="STRING" id="675824.A0A1E3Q423"/>
<comment type="similarity">
    <text evidence="5">Belongs to the fatty acid desaturase type 1 family.</text>
</comment>
<organism evidence="20 21">
    <name type="scientific">Lipomyces starkeyi NRRL Y-11557</name>
    <dbReference type="NCBI Taxonomy" id="675824"/>
    <lineage>
        <taxon>Eukaryota</taxon>
        <taxon>Fungi</taxon>
        <taxon>Dikarya</taxon>
        <taxon>Ascomycota</taxon>
        <taxon>Saccharomycotina</taxon>
        <taxon>Lipomycetes</taxon>
        <taxon>Lipomycetales</taxon>
        <taxon>Lipomycetaceae</taxon>
        <taxon>Lipomyces</taxon>
    </lineage>
</organism>
<accession>A0A1E3Q423</accession>
<comment type="catalytic activity">
    <reaction evidence="17">
        <text>an N-acylsphing-4-enine + 2 Fe(II)-[cytochrome b5] + O2 + 2 H(+) = a (4E,8E)-4-sphinga-4,8-dienine ceramide + 2 Fe(III)-[cytochrome b5] + 2 H2O</text>
        <dbReference type="Rhea" id="RHEA:46280"/>
        <dbReference type="Rhea" id="RHEA-COMP:10438"/>
        <dbReference type="Rhea" id="RHEA-COMP:10439"/>
        <dbReference type="ChEBI" id="CHEBI:15377"/>
        <dbReference type="ChEBI" id="CHEBI:15378"/>
        <dbReference type="ChEBI" id="CHEBI:15379"/>
        <dbReference type="ChEBI" id="CHEBI:29033"/>
        <dbReference type="ChEBI" id="CHEBI:29034"/>
        <dbReference type="ChEBI" id="CHEBI:52639"/>
        <dbReference type="ChEBI" id="CHEBI:85953"/>
        <dbReference type="EC" id="1.14.19.18"/>
    </reaction>
</comment>
<evidence type="ECO:0000256" key="11">
    <source>
        <dbReference type="ARBA" id="ARBA00022919"/>
    </source>
</evidence>
<dbReference type="SMART" id="SM01117">
    <property type="entry name" value="Cyt-b5"/>
    <property type="match status" value="1"/>
</dbReference>
<evidence type="ECO:0000256" key="10">
    <source>
        <dbReference type="ARBA" id="ARBA00022723"/>
    </source>
</evidence>
<dbReference type="PIRSF" id="PIRSF015921">
    <property type="entry name" value="FA_sphinglp_des"/>
    <property type="match status" value="1"/>
</dbReference>
<feature type="domain" description="Cytochrome b5 heme-binding" evidence="19">
    <location>
        <begin position="4"/>
        <end position="79"/>
    </location>
</feature>
<evidence type="ECO:0000256" key="12">
    <source>
        <dbReference type="ARBA" id="ARBA00022989"/>
    </source>
</evidence>
<keyword evidence="13" id="KW-0560">Oxidoreductase</keyword>
<dbReference type="UniPathway" id="UPA00222"/>
<evidence type="ECO:0000256" key="17">
    <source>
        <dbReference type="ARBA" id="ARBA00047420"/>
    </source>
</evidence>
<evidence type="ECO:0000256" key="16">
    <source>
        <dbReference type="ARBA" id="ARBA00023136"/>
    </source>
</evidence>
<dbReference type="InterPro" id="IPR012171">
    <property type="entry name" value="Fatty_acid_desaturase"/>
</dbReference>
<keyword evidence="9 18" id="KW-0812">Transmembrane</keyword>
<evidence type="ECO:0000256" key="2">
    <source>
        <dbReference type="ARBA" id="ARBA00004141"/>
    </source>
</evidence>
<dbReference type="CDD" id="cd03506">
    <property type="entry name" value="Delta6-FADS-like"/>
    <property type="match status" value="1"/>
</dbReference>
<keyword evidence="21" id="KW-1185">Reference proteome</keyword>
<comment type="subcellular location">
    <subcellularLocation>
        <location evidence="2">Membrane</location>
        <topology evidence="2">Multi-pass membrane protein</topology>
    </subcellularLocation>
</comment>
<evidence type="ECO:0000256" key="3">
    <source>
        <dbReference type="ARBA" id="ARBA00004760"/>
    </source>
</evidence>
<keyword evidence="11" id="KW-0746">Sphingolipid metabolism</keyword>
<name>A0A1E3Q423_LIPST</name>
<evidence type="ECO:0000256" key="6">
    <source>
        <dbReference type="ARBA" id="ARBA00012019"/>
    </source>
</evidence>
<dbReference type="AlphaFoldDB" id="A0A1E3Q423"/>
<dbReference type="PANTHER" id="PTHR19353">
    <property type="entry name" value="FATTY ACID DESATURASE 2"/>
    <property type="match status" value="1"/>
</dbReference>
<keyword evidence="16 18" id="KW-0472">Membrane</keyword>
<dbReference type="EC" id="1.14.19.18" evidence="6"/>
<dbReference type="PANTHER" id="PTHR19353:SF30">
    <property type="entry name" value="DELTA 8-(E)-SPHINGOLIPID DESATURASE"/>
    <property type="match status" value="1"/>
</dbReference>
<proteinExistence type="inferred from homology"/>
<evidence type="ECO:0000256" key="15">
    <source>
        <dbReference type="ARBA" id="ARBA00023098"/>
    </source>
</evidence>
<evidence type="ECO:0000256" key="9">
    <source>
        <dbReference type="ARBA" id="ARBA00022692"/>
    </source>
</evidence>
<evidence type="ECO:0000259" key="19">
    <source>
        <dbReference type="PROSITE" id="PS50255"/>
    </source>
</evidence>
<dbReference type="GO" id="GO:0006665">
    <property type="term" value="P:sphingolipid metabolic process"/>
    <property type="evidence" value="ECO:0007669"/>
    <property type="project" value="UniProtKB-UniPathway"/>
</dbReference>